<dbReference type="Proteomes" id="UP000191135">
    <property type="component" value="Chromosome"/>
</dbReference>
<dbReference type="EMBL" id="CP020330">
    <property type="protein sequence ID" value="AQZ53624.1"/>
    <property type="molecule type" value="Genomic_DNA"/>
</dbReference>
<protein>
    <recommendedName>
        <fullName evidence="4">DUF4345 domain-containing protein</fullName>
    </recommendedName>
</protein>
<proteinExistence type="predicted"/>
<organism evidence="2 3">
    <name type="scientific">Martelella mediterranea DSM 17316</name>
    <dbReference type="NCBI Taxonomy" id="1122214"/>
    <lineage>
        <taxon>Bacteria</taxon>
        <taxon>Pseudomonadati</taxon>
        <taxon>Pseudomonadota</taxon>
        <taxon>Alphaproteobacteria</taxon>
        <taxon>Hyphomicrobiales</taxon>
        <taxon>Aurantimonadaceae</taxon>
        <taxon>Martelella</taxon>
    </lineage>
</organism>
<feature type="transmembrane region" description="Helical" evidence="1">
    <location>
        <begin position="100"/>
        <end position="120"/>
    </location>
</feature>
<name>A0A1U9Z7G8_9HYPH</name>
<sequence>MTFGILALVMMFACCALGIRFVFFGGSVLKEWGLESTAGALILFRRMGLMYLGLALIFFLGRTAGPSEIRSAVCLVIGGTALLLAGLGLFEFLARRVSAGIFRSVIAEAVLGAAFIWVWWAG</sequence>
<keyword evidence="1" id="KW-1133">Transmembrane helix</keyword>
<dbReference type="KEGG" id="mmed:Mame_04332"/>
<dbReference type="AlphaFoldDB" id="A0A1U9Z7G8"/>
<feature type="transmembrane region" description="Helical" evidence="1">
    <location>
        <begin position="42"/>
        <end position="60"/>
    </location>
</feature>
<keyword evidence="1" id="KW-0812">Transmembrane</keyword>
<dbReference type="OrthoDB" id="7916074at2"/>
<gene>
    <name evidence="2" type="ORF">Mame_04332</name>
</gene>
<dbReference type="STRING" id="1122214.Mame_04332"/>
<accession>A0A1U9Z7G8</accession>
<dbReference type="RefSeq" id="WP_018063584.1">
    <property type="nucleotide sequence ID" value="NZ_AQWH01000003.1"/>
</dbReference>
<reference evidence="2 3" key="1">
    <citation type="submission" date="2017-03" db="EMBL/GenBank/DDBJ databases">
        <title>Foreign affairs: Plasmid Transfer between Roseobacters and Rhizobia.</title>
        <authorList>
            <person name="Bartling P."/>
            <person name="Bunk B."/>
            <person name="Overmann J."/>
            <person name="Brinkmann H."/>
            <person name="Petersen J."/>
        </authorList>
    </citation>
    <scope>NUCLEOTIDE SEQUENCE [LARGE SCALE GENOMIC DNA]</scope>
    <source>
        <strain evidence="2 3">MACL11</strain>
    </source>
</reference>
<keyword evidence="3" id="KW-1185">Reference proteome</keyword>
<evidence type="ECO:0000256" key="1">
    <source>
        <dbReference type="SAM" id="Phobius"/>
    </source>
</evidence>
<evidence type="ECO:0000313" key="3">
    <source>
        <dbReference type="Proteomes" id="UP000191135"/>
    </source>
</evidence>
<evidence type="ECO:0000313" key="2">
    <source>
        <dbReference type="EMBL" id="AQZ53624.1"/>
    </source>
</evidence>
<feature type="transmembrane region" description="Helical" evidence="1">
    <location>
        <begin position="72"/>
        <end position="94"/>
    </location>
</feature>
<keyword evidence="1" id="KW-0472">Membrane</keyword>
<evidence type="ECO:0008006" key="4">
    <source>
        <dbReference type="Google" id="ProtNLM"/>
    </source>
</evidence>